<dbReference type="InterPro" id="IPR016137">
    <property type="entry name" value="RGS"/>
</dbReference>
<dbReference type="FunFam" id="1.10.167.10:FF:000001">
    <property type="entry name" value="Putative regulator of g-protein signaling 12"/>
    <property type="match status" value="1"/>
</dbReference>
<dbReference type="WBParaSite" id="EVEC_0000096101-mRNA-1">
    <property type="protein sequence ID" value="EVEC_0000096101-mRNA-1"/>
    <property type="gene ID" value="EVEC_0000096101"/>
</dbReference>
<dbReference type="PANTHER" id="PTHR10845">
    <property type="entry name" value="REGULATOR OF G PROTEIN SIGNALING"/>
    <property type="match status" value="1"/>
</dbReference>
<dbReference type="InterPro" id="IPR036305">
    <property type="entry name" value="RGS_sf"/>
</dbReference>
<dbReference type="AlphaFoldDB" id="A0A0N4UUB1"/>
<dbReference type="SUPFAM" id="SSF48097">
    <property type="entry name" value="Regulator of G-protein signaling, RGS"/>
    <property type="match status" value="1"/>
</dbReference>
<name>A0A0N4UUB1_ENTVE</name>
<dbReference type="SMART" id="SM00315">
    <property type="entry name" value="RGS"/>
    <property type="match status" value="1"/>
</dbReference>
<proteinExistence type="predicted"/>
<feature type="domain" description="RGS" evidence="1">
    <location>
        <begin position="22"/>
        <end position="130"/>
    </location>
</feature>
<dbReference type="Pfam" id="PF00615">
    <property type="entry name" value="RGS"/>
    <property type="match status" value="1"/>
</dbReference>
<dbReference type="Gene3D" id="1.10.167.10">
    <property type="entry name" value="Regulator of G-protein Signalling 4, domain 2"/>
    <property type="match status" value="1"/>
</dbReference>
<dbReference type="PRINTS" id="PR01301">
    <property type="entry name" value="RGSPROTEIN"/>
</dbReference>
<accession>A0A0N4UUB1</accession>
<dbReference type="InterPro" id="IPR044926">
    <property type="entry name" value="RGS_subdomain_2"/>
</dbReference>
<dbReference type="PROSITE" id="PS50132">
    <property type="entry name" value="RGS"/>
    <property type="match status" value="1"/>
</dbReference>
<evidence type="ECO:0000259" key="1">
    <source>
        <dbReference type="PROSITE" id="PS50132"/>
    </source>
</evidence>
<reference evidence="2" key="1">
    <citation type="submission" date="2017-02" db="UniProtKB">
        <authorList>
            <consortium name="WormBaseParasite"/>
        </authorList>
    </citation>
    <scope>IDENTIFICATION</scope>
</reference>
<organism evidence="2">
    <name type="scientific">Enterobius vermicularis</name>
    <name type="common">Human pinworm</name>
    <dbReference type="NCBI Taxonomy" id="51028"/>
    <lineage>
        <taxon>Eukaryota</taxon>
        <taxon>Metazoa</taxon>
        <taxon>Ecdysozoa</taxon>
        <taxon>Nematoda</taxon>
        <taxon>Chromadorea</taxon>
        <taxon>Rhabditida</taxon>
        <taxon>Spirurina</taxon>
        <taxon>Oxyuridomorpha</taxon>
        <taxon>Oxyuroidea</taxon>
        <taxon>Oxyuridae</taxon>
        <taxon>Enterobius</taxon>
    </lineage>
</organism>
<evidence type="ECO:0000313" key="2">
    <source>
        <dbReference type="WBParaSite" id="EVEC_0000096101-mRNA-1"/>
    </source>
</evidence>
<dbReference type="PANTHER" id="PTHR10845:SF259">
    <property type="entry name" value="RGS DOMAIN-CONTAINING PROTEIN-RELATED"/>
    <property type="match status" value="1"/>
</dbReference>
<protein>
    <submittedName>
        <fullName evidence="2">RGS domain-containing protein</fullName>
    </submittedName>
</protein>
<sequence length="132" mass="15698">LSRFFFLANFYWFKNQSFFSDGCLVFRDFLKTEFSVENIDFWLECEEFKKLKEGKKSTLQRARAIYKMYVEVNSPKEVNIDAEARLATNAALNDGAKRDTFSEAQSQVEQLMEKDSYSRFVRSEYFEKLLQN</sequence>